<evidence type="ECO:0000313" key="3">
    <source>
        <dbReference type="Proteomes" id="UP001221142"/>
    </source>
</evidence>
<name>A0AAD7CET5_9AGAR</name>
<proteinExistence type="predicted"/>
<dbReference type="Proteomes" id="UP001221142">
    <property type="component" value="Unassembled WGS sequence"/>
</dbReference>
<gene>
    <name evidence="2" type="ORF">FB45DRAFT_892352</name>
</gene>
<reference evidence="2" key="1">
    <citation type="submission" date="2023-03" db="EMBL/GenBank/DDBJ databases">
        <title>Massive genome expansion in bonnet fungi (Mycena s.s.) driven by repeated elements and novel gene families across ecological guilds.</title>
        <authorList>
            <consortium name="Lawrence Berkeley National Laboratory"/>
            <person name="Harder C.B."/>
            <person name="Miyauchi S."/>
            <person name="Viragh M."/>
            <person name="Kuo A."/>
            <person name="Thoen E."/>
            <person name="Andreopoulos B."/>
            <person name="Lu D."/>
            <person name="Skrede I."/>
            <person name="Drula E."/>
            <person name="Henrissat B."/>
            <person name="Morin E."/>
            <person name="Kohler A."/>
            <person name="Barry K."/>
            <person name="LaButti K."/>
            <person name="Morin E."/>
            <person name="Salamov A."/>
            <person name="Lipzen A."/>
            <person name="Mereny Z."/>
            <person name="Hegedus B."/>
            <person name="Baldrian P."/>
            <person name="Stursova M."/>
            <person name="Weitz H."/>
            <person name="Taylor A."/>
            <person name="Grigoriev I.V."/>
            <person name="Nagy L.G."/>
            <person name="Martin F."/>
            <person name="Kauserud H."/>
        </authorList>
    </citation>
    <scope>NUCLEOTIDE SEQUENCE</scope>
    <source>
        <strain evidence="2">9284</strain>
    </source>
</reference>
<dbReference type="AlphaFoldDB" id="A0AAD7CET5"/>
<evidence type="ECO:0000256" key="1">
    <source>
        <dbReference type="SAM" id="MobiDB-lite"/>
    </source>
</evidence>
<comment type="caution">
    <text evidence="2">The sequence shown here is derived from an EMBL/GenBank/DDBJ whole genome shotgun (WGS) entry which is preliminary data.</text>
</comment>
<dbReference type="EMBL" id="JARKIF010000002">
    <property type="protein sequence ID" value="KAJ7647099.1"/>
    <property type="molecule type" value="Genomic_DNA"/>
</dbReference>
<keyword evidence="3" id="KW-1185">Reference proteome</keyword>
<organism evidence="2 3">
    <name type="scientific">Roridomyces roridus</name>
    <dbReference type="NCBI Taxonomy" id="1738132"/>
    <lineage>
        <taxon>Eukaryota</taxon>
        <taxon>Fungi</taxon>
        <taxon>Dikarya</taxon>
        <taxon>Basidiomycota</taxon>
        <taxon>Agaricomycotina</taxon>
        <taxon>Agaricomycetes</taxon>
        <taxon>Agaricomycetidae</taxon>
        <taxon>Agaricales</taxon>
        <taxon>Marasmiineae</taxon>
        <taxon>Mycenaceae</taxon>
        <taxon>Roridomyces</taxon>
    </lineage>
</organism>
<sequence>MDNPPSESDMPRHQRNLVDLCFEESHYQSAIDVLAQLRSPHHRPAAAHIRQLLFIALYDASPDTQIDPTASPSKRQKRYLLPPVTATRSAQQLLVSFATTNSPSAVISTLRPTDPDPSDEETECFIATESLCISRCKNCWEILAEGFLGRSQPLFASPSRKGKQRDTRSSFSDVRAPVGEMAWPTLDWLLILFERDELENPVLPRHSPLLLEQLGSPSRRDTDGPLNIIIHSLQESDPRRRMMGSRLLNLLINLSGTTHLDFVMLVVSLFNRVSSLEDMSWLMSGLSPTPAIFKFKVALFQKYFSSNSDGAKIGVRPRPQARAPPKGASETKAREPVSLVNKYRAPSSADILRLLDAKDSSISIPVSPLRIKFELLVSYNAFQTDAPAAERDPEWPNLLKNGAIAKALDTTFGCRGGTGGDGTMYRDLLDNILEVY</sequence>
<feature type="region of interest" description="Disordered" evidence="1">
    <location>
        <begin position="314"/>
        <end position="335"/>
    </location>
</feature>
<evidence type="ECO:0000313" key="2">
    <source>
        <dbReference type="EMBL" id="KAJ7647099.1"/>
    </source>
</evidence>
<accession>A0AAD7CET5</accession>
<protein>
    <submittedName>
        <fullName evidence="2">Uncharacterized protein</fullName>
    </submittedName>
</protein>